<keyword evidence="3" id="KW-0547">Nucleotide-binding</keyword>
<dbReference type="AlphaFoldDB" id="A0A0J9TKM5"/>
<dbReference type="GO" id="GO:0004071">
    <property type="term" value="F:aspartate-ammonia ligase activity"/>
    <property type="evidence" value="ECO:0007669"/>
    <property type="project" value="InterPro"/>
</dbReference>
<keyword evidence="1" id="KW-0963">Cytoplasm</keyword>
<protein>
    <submittedName>
        <fullName evidence="5">Uncharacterized protein</fullName>
    </submittedName>
</protein>
<dbReference type="GO" id="GO:0006529">
    <property type="term" value="P:asparagine biosynthetic process"/>
    <property type="evidence" value="ECO:0007669"/>
    <property type="project" value="InterPro"/>
</dbReference>
<evidence type="ECO:0000313" key="5">
    <source>
        <dbReference type="EMBL" id="KMZ96285.1"/>
    </source>
</evidence>
<dbReference type="GO" id="GO:0005524">
    <property type="term" value="F:ATP binding"/>
    <property type="evidence" value="ECO:0007669"/>
    <property type="project" value="UniProtKB-KW"/>
</dbReference>
<accession>A0A0J9TKM5</accession>
<keyword evidence="4" id="KW-0067">ATP-binding</keyword>
<dbReference type="GO" id="GO:0005829">
    <property type="term" value="C:cytosol"/>
    <property type="evidence" value="ECO:0007669"/>
    <property type="project" value="TreeGrafter"/>
</dbReference>
<sequence length="98" mass="11608">MPEQRTEQFLFSIVKKIFKVFKETEKEFNSQNSNLTLKLPDNISFISTKDLLKMYSDKSSDERELLYVKEKKAAFIYQIGHKLSDGSVHQFRAFDYDD</sequence>
<evidence type="ECO:0000313" key="6">
    <source>
        <dbReference type="Proteomes" id="UP000053239"/>
    </source>
</evidence>
<evidence type="ECO:0000256" key="2">
    <source>
        <dbReference type="ARBA" id="ARBA00022598"/>
    </source>
</evidence>
<name>A0A0J9TKM5_PLAVI</name>
<dbReference type="EMBL" id="KQ235637">
    <property type="protein sequence ID" value="KMZ96285.1"/>
    <property type="molecule type" value="Genomic_DNA"/>
</dbReference>
<organism evidence="5 6">
    <name type="scientific">Plasmodium vivax North Korean</name>
    <dbReference type="NCBI Taxonomy" id="1035514"/>
    <lineage>
        <taxon>Eukaryota</taxon>
        <taxon>Sar</taxon>
        <taxon>Alveolata</taxon>
        <taxon>Apicomplexa</taxon>
        <taxon>Aconoidasida</taxon>
        <taxon>Haemosporida</taxon>
        <taxon>Plasmodiidae</taxon>
        <taxon>Plasmodium</taxon>
        <taxon>Plasmodium (Plasmodium)</taxon>
    </lineage>
</organism>
<dbReference type="Pfam" id="PF03590">
    <property type="entry name" value="AsnA"/>
    <property type="match status" value="1"/>
</dbReference>
<evidence type="ECO:0000256" key="1">
    <source>
        <dbReference type="ARBA" id="ARBA00022490"/>
    </source>
</evidence>
<evidence type="ECO:0000256" key="3">
    <source>
        <dbReference type="ARBA" id="ARBA00022741"/>
    </source>
</evidence>
<dbReference type="PANTHER" id="PTHR30073:SF5">
    <property type="entry name" value="ASPARTATE--AMMONIA LIGASE"/>
    <property type="match status" value="1"/>
</dbReference>
<dbReference type="InterPro" id="IPR045864">
    <property type="entry name" value="aa-tRNA-synth_II/BPL/LPL"/>
</dbReference>
<dbReference type="Gene3D" id="3.30.930.10">
    <property type="entry name" value="Bira Bifunctional Protein, Domain 2"/>
    <property type="match status" value="1"/>
</dbReference>
<dbReference type="InterPro" id="IPR004618">
    <property type="entry name" value="AsnA"/>
</dbReference>
<dbReference type="Proteomes" id="UP000053239">
    <property type="component" value="Unassembled WGS sequence"/>
</dbReference>
<dbReference type="PANTHER" id="PTHR30073">
    <property type="entry name" value="ASPARTATE--AMMONIA LIGASE"/>
    <property type="match status" value="1"/>
</dbReference>
<keyword evidence="2" id="KW-0436">Ligase</keyword>
<dbReference type="SUPFAM" id="SSF55681">
    <property type="entry name" value="Class II aaRS and biotin synthetases"/>
    <property type="match status" value="1"/>
</dbReference>
<reference evidence="5 6" key="1">
    <citation type="submission" date="2011-09" db="EMBL/GenBank/DDBJ databases">
        <title>The Genome Sequence of Plasmodium vivax North Korean.</title>
        <authorList>
            <consortium name="The Broad Institute Genome Sequencing Platform"/>
            <consortium name="The Broad Institute Genome Sequencing Center for Infectious Disease"/>
            <person name="Neafsey D."/>
            <person name="Carlton J."/>
            <person name="Barnwell J."/>
            <person name="Collins W."/>
            <person name="Escalante A."/>
            <person name="Mullikin J."/>
            <person name="Saul A."/>
            <person name="Guigo R."/>
            <person name="Camara F."/>
            <person name="Young S.K."/>
            <person name="Zeng Q."/>
            <person name="Gargeya S."/>
            <person name="Fitzgerald M."/>
            <person name="Haas B."/>
            <person name="Abouelleil A."/>
            <person name="Alvarado L."/>
            <person name="Arachchi H.M."/>
            <person name="Berlin A."/>
            <person name="Brown A."/>
            <person name="Chapman S.B."/>
            <person name="Chen Z."/>
            <person name="Dunbar C."/>
            <person name="Freedman E."/>
            <person name="Gearin G."/>
            <person name="Gellesch M."/>
            <person name="Goldberg J."/>
            <person name="Griggs A."/>
            <person name="Gujja S."/>
            <person name="Heiman D."/>
            <person name="Howarth C."/>
            <person name="Larson L."/>
            <person name="Lui A."/>
            <person name="MacDonald P.J.P."/>
            <person name="Montmayeur A."/>
            <person name="Murphy C."/>
            <person name="Neiman D."/>
            <person name="Pearson M."/>
            <person name="Priest M."/>
            <person name="Roberts A."/>
            <person name="Saif S."/>
            <person name="Shea T."/>
            <person name="Shenoy N."/>
            <person name="Sisk P."/>
            <person name="Stolte C."/>
            <person name="Sykes S."/>
            <person name="Wortman J."/>
            <person name="Nusbaum C."/>
            <person name="Birren B."/>
        </authorList>
    </citation>
    <scope>NUCLEOTIDE SEQUENCE [LARGE SCALE GENOMIC DNA]</scope>
    <source>
        <strain evidence="5 6">North Korean</strain>
    </source>
</reference>
<evidence type="ECO:0000256" key="4">
    <source>
        <dbReference type="ARBA" id="ARBA00022840"/>
    </source>
</evidence>
<proteinExistence type="predicted"/>
<gene>
    <name evidence="5" type="ORF">PVNG_02423</name>
</gene>